<dbReference type="InterPro" id="IPR038120">
    <property type="entry name" value="Rpb1_funnel_sf"/>
</dbReference>
<gene>
    <name evidence="5 9" type="primary">rpoC2</name>
</gene>
<dbReference type="EMBL" id="KJ461682">
    <property type="protein sequence ID" value="AHZ11242.1"/>
    <property type="molecule type" value="Genomic_DNA"/>
</dbReference>
<feature type="domain" description="RNA polymerase Rpb1" evidence="8">
    <location>
        <begin position="92"/>
        <end position="171"/>
    </location>
</feature>
<sequence length="1415" mass="160316">MMQEWQQVPFYNQVMDKGAMKELIGRLAIHFGGPHTSEILDQIKLLGFEQATQAAISLGIDDLLTTPSKVWLVEDADYQAHMSDISERQGNIHAVEKLRQLVETWYTTSEHLKKEMSPNFKMTNPLNPVHMMSFSGARGSISQVHQLVGMRGLMSDPQGQIIDLPIQSNFREGLSLTEYIISCYGARKGVVDTAVRTADAGYLTRRLVEVVQHMVVRKIDCGSLKGIHLDAIQDHKGDDYVSREERLVGRVLASPVYQDRQCVAVRNEEIYAGLAFQLAAEEANTVLVRSPVSCKGKSWICQLCYGWSLAHGQIVDLGEAVGIIAGQSIGEPGTQLTLRTFHTGGVFTGDIAEHVRAPFNGLVRFDPQKTVLTRSRHGRSARICQEDLPLVVEGADEDEEMLIPAQSLLLVSQNQYVQSQQVIGEIRATTAPLKETVQKNVYSDLAGEMYWGKVNLDWSNSSTAPLHLTSTSHIWVLAGHSPFSLFPYDPPLHDSYILEYGLYEHEDMLTQRRLVSRRLLANHVFEPLMPITANCQKHAKEGHRNYIERHQIHLSSSLACFFQYWLKPYGFKYEKEEKEITSDLDSTSKSKNISQFPFFPHITDSGKKLQSLVFFLEKSKVNSQWHEHWQYLPAYTEIVPGVSMNKDVVLYIKLWPLKLDEAHPQVEWCVGIIIIDGMSGRSMDEDPSILKNLNTLDTGQTPVVVQPSEQMPAAKLGCFFSSLFIKAEKGVSNSSKNVFQTWKEISKQSNHYGYKTPNALVSSVWNPNRQFKYTHFTNHFNELSWKSLNYLTKQSKYSGLAKDEDTYDIVCKHVLLPRVSDNYRLYAVQRLYASPGKMRIFDRVTKTNHPTLSADHGKLLALSLSFMDLRKIPLKNASETSCKKNSTQTDILSVVLDADTSSQRWTPVLQSALQVPTNRIRNFQEDKLRKPYVGLLGHLYRPGQYLCSTGRLLYMDESTGHAGLTEETAWLTDFSISYSCADLRQEIVWLDEQGQAQKISPKGTVFSLSEYLGKASLSSISMRSHLRAKFGELFLEKRSSVLGLEGLARESGMIVAITEDYLWMRLARPYLATTGAAMPTKHADAIQAGDLLMTLTYERLRSGDIIQGLPKVEQLLEGRSPQARAFNQEGSQTGWHGRLRTMMDSVWIRASRASFEMVQTQLYLIDEIQKVYQTQGVRISDKHIELVVRQMTSKGIVEELNTQELEELERVLPALEFRLWKAALWSSSCAYARFLPGEIIDLAQVHRTSCIPGRGVMYRPIVLGITKASLHTHSFLSEASFQQTVKVLSTSAIRGRTDWLKGLKENVIIGHTIPAGTGCPEVFWKSYKPKFNGTQLEKNQRHIWNREWPPTMDQVFFASFSDQPSLDQSIKRVLRYRKKNLGAKTKRRQKRAKAGPKKEYEPLSVNPLKNTVFKW</sequence>
<dbReference type="SUPFAM" id="SSF64484">
    <property type="entry name" value="beta and beta-prime subunits of DNA dependent RNA-polymerase"/>
    <property type="match status" value="1"/>
</dbReference>
<protein>
    <recommendedName>
        <fullName evidence="5">DNA-directed RNA polymerase subunit beta''</fullName>
        <ecNumber evidence="5">2.7.7.6</ecNumber>
    </recommendedName>
    <alternativeName>
        <fullName evidence="5">PEP</fullName>
    </alternativeName>
    <alternativeName>
        <fullName evidence="5">Plastid-encoded RNA polymerase subunit beta''</fullName>
        <shortName evidence="5">RNA polymerase subunit beta''</shortName>
    </alternativeName>
</protein>
<dbReference type="Gene3D" id="1.10.1790.20">
    <property type="match status" value="1"/>
</dbReference>
<dbReference type="GO" id="GO:0003899">
    <property type="term" value="F:DNA-directed RNA polymerase activity"/>
    <property type="evidence" value="ECO:0007669"/>
    <property type="project" value="UniProtKB-UniRule"/>
</dbReference>
<dbReference type="InterPro" id="IPR042102">
    <property type="entry name" value="RNA_pol_Rpb1_3_sf"/>
</dbReference>
<keyword evidence="5" id="KW-0479">Metal-binding</keyword>
<dbReference type="Pfam" id="PF04998">
    <property type="entry name" value="RNA_pol_Rpb1_5"/>
    <property type="match status" value="2"/>
</dbReference>
<comment type="similarity">
    <text evidence="5">Belongs to the RNA polymerase beta' chain family. RpoC2 subfamily.</text>
</comment>
<dbReference type="GO" id="GO:0008270">
    <property type="term" value="F:zinc ion binding"/>
    <property type="evidence" value="ECO:0007669"/>
    <property type="project" value="UniProtKB-UniRule"/>
</dbReference>
<evidence type="ECO:0000256" key="2">
    <source>
        <dbReference type="ARBA" id="ARBA00022679"/>
    </source>
</evidence>
<dbReference type="GO" id="GO:0000428">
    <property type="term" value="C:DNA-directed RNA polymerase complex"/>
    <property type="evidence" value="ECO:0007669"/>
    <property type="project" value="UniProtKB-KW"/>
</dbReference>
<dbReference type="PANTHER" id="PTHR48443:SF1">
    <property type="entry name" value="DNA-DIRECTED RNA POLYMERASE SUBUNIT BETA"/>
    <property type="match status" value="1"/>
</dbReference>
<comment type="cofactor">
    <cofactor evidence="5">
        <name>Zn(2+)</name>
        <dbReference type="ChEBI" id="CHEBI:29105"/>
    </cofactor>
    <text evidence="5">Binds 1 Zn(2+) ion per subunit.</text>
</comment>
<keyword evidence="2 5" id="KW-0808">Transferase</keyword>
<evidence type="ECO:0000256" key="3">
    <source>
        <dbReference type="ARBA" id="ARBA00022695"/>
    </source>
</evidence>
<dbReference type="EC" id="2.7.7.6" evidence="5"/>
<dbReference type="GeneID" id="19524139"/>
<feature type="binding site" evidence="5">
    <location>
        <position position="294"/>
    </location>
    <ligand>
        <name>Zn(2+)</name>
        <dbReference type="ChEBI" id="CHEBI:29105"/>
    </ligand>
</feature>
<geneLocation type="chloroplast" evidence="9"/>
<evidence type="ECO:0000256" key="1">
    <source>
        <dbReference type="ARBA" id="ARBA00022478"/>
    </source>
</evidence>
<dbReference type="Gene3D" id="1.10.150.390">
    <property type="match status" value="1"/>
</dbReference>
<evidence type="ECO:0000256" key="6">
    <source>
        <dbReference type="SAM" id="MobiDB-lite"/>
    </source>
</evidence>
<feature type="compositionally biased region" description="Basic residues" evidence="6">
    <location>
        <begin position="1381"/>
        <end position="1395"/>
    </location>
</feature>
<organism evidence="9">
    <name type="scientific">Mesotaenium endlicherianum</name>
    <dbReference type="NCBI Taxonomy" id="184485"/>
    <lineage>
        <taxon>Eukaryota</taxon>
        <taxon>Viridiplantae</taxon>
        <taxon>Streptophyta</taxon>
        <taxon>Zygnematophyceae</taxon>
        <taxon>Zygnematophycidae</taxon>
        <taxon>Zygnematales</taxon>
        <taxon>Mesotaeniaceae</taxon>
        <taxon>Mesotaenium</taxon>
    </lineage>
</organism>
<dbReference type="PANTHER" id="PTHR48443">
    <property type="entry name" value="DNA-DIRECTED RNA POLYMERASE SUBUNIT BETA"/>
    <property type="match status" value="1"/>
</dbReference>
<feature type="binding site" evidence="5">
    <location>
        <position position="221"/>
    </location>
    <ligand>
        <name>Zn(2+)</name>
        <dbReference type="ChEBI" id="CHEBI:29105"/>
    </ligand>
</feature>
<evidence type="ECO:0000313" key="9">
    <source>
        <dbReference type="EMBL" id="AHZ11242.1"/>
    </source>
</evidence>
<dbReference type="HAMAP" id="MF_01324">
    <property type="entry name" value="RNApol_bact_RpoC2"/>
    <property type="match status" value="1"/>
</dbReference>
<evidence type="ECO:0000256" key="4">
    <source>
        <dbReference type="ARBA" id="ARBA00023163"/>
    </source>
</evidence>
<feature type="domain" description="RNA polymerase Rpb1" evidence="7">
    <location>
        <begin position="173"/>
        <end position="371"/>
    </location>
</feature>
<dbReference type="GO" id="GO:0009507">
    <property type="term" value="C:chloroplast"/>
    <property type="evidence" value="ECO:0007669"/>
    <property type="project" value="UniProtKB-SubCell"/>
</dbReference>
<dbReference type="GO" id="GO:0006351">
    <property type="term" value="P:DNA-templated transcription"/>
    <property type="evidence" value="ECO:0007669"/>
    <property type="project" value="UniProtKB-UniRule"/>
</dbReference>
<dbReference type="Gene3D" id="1.10.274.100">
    <property type="entry name" value="RNA polymerase Rpb1, domain 3"/>
    <property type="match status" value="1"/>
</dbReference>
<dbReference type="CDD" id="cd02655">
    <property type="entry name" value="RNAP_beta'_C"/>
    <property type="match status" value="1"/>
</dbReference>
<dbReference type="RefSeq" id="YP_009033859.1">
    <property type="nucleotide sequence ID" value="NC_024169.1"/>
</dbReference>
<keyword evidence="3 5" id="KW-0548">Nucleotidyltransferase</keyword>
<dbReference type="Gene3D" id="1.10.132.30">
    <property type="match status" value="1"/>
</dbReference>
<comment type="catalytic activity">
    <reaction evidence="5">
        <text>RNA(n) + a ribonucleoside 5'-triphosphate = RNA(n+1) + diphosphate</text>
        <dbReference type="Rhea" id="RHEA:21248"/>
        <dbReference type="Rhea" id="RHEA-COMP:14527"/>
        <dbReference type="Rhea" id="RHEA-COMP:17342"/>
        <dbReference type="ChEBI" id="CHEBI:33019"/>
        <dbReference type="ChEBI" id="CHEBI:61557"/>
        <dbReference type="ChEBI" id="CHEBI:140395"/>
        <dbReference type="EC" id="2.7.7.6"/>
    </reaction>
</comment>
<keyword evidence="4 5" id="KW-0804">Transcription</keyword>
<keyword evidence="5" id="KW-0862">Zinc</keyword>
<name>A0A024B4E9_9VIRI</name>
<accession>A0A024B4E9</accession>
<evidence type="ECO:0000256" key="5">
    <source>
        <dbReference type="HAMAP-Rule" id="MF_01324"/>
    </source>
</evidence>
<dbReference type="InterPro" id="IPR012756">
    <property type="entry name" value="DNA-dir_RpoC2_beta_pp"/>
</dbReference>
<dbReference type="InterPro" id="IPR007083">
    <property type="entry name" value="RNA_pol_Rpb1_4"/>
</dbReference>
<reference evidence="9" key="1">
    <citation type="journal article" date="2014" name="Genome Biol. Evol.">
        <title>Analyses of charophyte chloroplast genomes help characterize the ancestral chloroplast genome of land plants.</title>
        <authorList>
            <person name="Civan P."/>
            <person name="Foster P.G."/>
            <person name="Embley M.T."/>
            <person name="Seneca A."/>
            <person name="Cox C.J."/>
        </authorList>
    </citation>
    <scope>NUCLEOTIDE SEQUENCE</scope>
</reference>
<feature type="domain" description="RNA polymerase Rpb1" evidence="7">
    <location>
        <begin position="1155"/>
        <end position="1211"/>
    </location>
</feature>
<keyword evidence="9" id="KW-0150">Chloroplast</keyword>
<dbReference type="Pfam" id="PF05000">
    <property type="entry name" value="RNA_pol_Rpb1_4"/>
    <property type="match status" value="1"/>
</dbReference>
<feature type="binding site" evidence="5">
    <location>
        <position position="304"/>
    </location>
    <ligand>
        <name>Zn(2+)</name>
        <dbReference type="ChEBI" id="CHEBI:29105"/>
    </ligand>
</feature>
<feature type="binding site" evidence="5">
    <location>
        <position position="301"/>
    </location>
    <ligand>
        <name>Zn(2+)</name>
        <dbReference type="ChEBI" id="CHEBI:29105"/>
    </ligand>
</feature>
<comment type="subunit">
    <text evidence="5">In plastids the minimal PEP RNA polymerase catalytic core is composed of four subunits: alpha, beta, beta', and beta''. When a (nuclear-encoded) sigma factor is associated with the core the holoenzyme is formed, which can initiate transcription.</text>
</comment>
<dbReference type="InterPro" id="IPR007081">
    <property type="entry name" value="RNA_pol_Rpb1_5"/>
</dbReference>
<keyword evidence="1 5" id="KW-0240">DNA-directed RNA polymerase</keyword>
<dbReference type="NCBIfam" id="TIGR02388">
    <property type="entry name" value="rpoC2_cyan"/>
    <property type="match status" value="1"/>
</dbReference>
<dbReference type="GO" id="GO:0003677">
    <property type="term" value="F:DNA binding"/>
    <property type="evidence" value="ECO:0007669"/>
    <property type="project" value="UniProtKB-UniRule"/>
</dbReference>
<evidence type="ECO:0000259" key="7">
    <source>
        <dbReference type="Pfam" id="PF04998"/>
    </source>
</evidence>
<comment type="function">
    <text evidence="5">DNA-dependent RNA polymerase catalyzes the transcription of DNA into RNA using the four ribonucleoside triphosphates as substrates.</text>
</comment>
<comment type="subcellular location">
    <subcellularLocation>
        <location evidence="5">Plastid</location>
        <location evidence="5">Chloroplast</location>
    </subcellularLocation>
</comment>
<feature type="region of interest" description="Disordered" evidence="6">
    <location>
        <begin position="1381"/>
        <end position="1402"/>
    </location>
</feature>
<keyword evidence="9" id="KW-0934">Plastid</keyword>
<evidence type="ECO:0000259" key="8">
    <source>
        <dbReference type="Pfam" id="PF05000"/>
    </source>
</evidence>
<proteinExistence type="inferred from homology"/>